<dbReference type="RefSeq" id="WP_119478346.1">
    <property type="nucleotide sequence ID" value="NZ_QXML01000006.1"/>
</dbReference>
<evidence type="ECO:0000256" key="1">
    <source>
        <dbReference type="ARBA" id="ARBA00010815"/>
    </source>
</evidence>
<keyword evidence="7" id="KW-1185">Reference proteome</keyword>
<dbReference type="OrthoDB" id="9782855at2"/>
<gene>
    <name evidence="6" type="ORF">D0X99_13420</name>
</gene>
<organism evidence="6 7">
    <name type="scientific">Algoriphagus lacus</name>
    <dbReference type="NCBI Taxonomy" id="2056311"/>
    <lineage>
        <taxon>Bacteria</taxon>
        <taxon>Pseudomonadati</taxon>
        <taxon>Bacteroidota</taxon>
        <taxon>Cytophagia</taxon>
        <taxon>Cytophagales</taxon>
        <taxon>Cyclobacteriaceae</taxon>
        <taxon>Algoriphagus</taxon>
    </lineage>
</organism>
<dbReference type="Pfam" id="PF02353">
    <property type="entry name" value="CMAS"/>
    <property type="match status" value="1"/>
</dbReference>
<evidence type="ECO:0000256" key="2">
    <source>
        <dbReference type="ARBA" id="ARBA00022603"/>
    </source>
</evidence>
<protein>
    <submittedName>
        <fullName evidence="6">Methyltransferase domain-containing protein</fullName>
    </submittedName>
</protein>
<evidence type="ECO:0000256" key="4">
    <source>
        <dbReference type="ARBA" id="ARBA00022691"/>
    </source>
</evidence>
<comment type="caution">
    <text evidence="6">The sequence shown here is derived from an EMBL/GenBank/DDBJ whole genome shotgun (WGS) entry which is preliminary data.</text>
</comment>
<comment type="similarity">
    <text evidence="1">Belongs to the CFA/CMAS family.</text>
</comment>
<dbReference type="InterPro" id="IPR003333">
    <property type="entry name" value="CMAS"/>
</dbReference>
<name>A0A418PQG5_9BACT</name>
<dbReference type="SUPFAM" id="SSF53335">
    <property type="entry name" value="S-adenosyl-L-methionine-dependent methyltransferases"/>
    <property type="match status" value="1"/>
</dbReference>
<dbReference type="PANTHER" id="PTHR43667">
    <property type="entry name" value="CYCLOPROPANE-FATTY-ACYL-PHOSPHOLIPID SYNTHASE"/>
    <property type="match status" value="1"/>
</dbReference>
<keyword evidence="5" id="KW-0443">Lipid metabolism</keyword>
<reference evidence="6 7" key="1">
    <citation type="submission" date="2018-09" db="EMBL/GenBank/DDBJ databases">
        <authorList>
            <person name="Wang X."/>
            <person name="Du Z."/>
        </authorList>
    </citation>
    <scope>NUCLEOTIDE SEQUENCE [LARGE SCALE GENOMIC DNA]</scope>
    <source>
        <strain evidence="6 7">N3</strain>
    </source>
</reference>
<dbReference type="PIRSF" id="PIRSF003085">
    <property type="entry name" value="CMAS"/>
    <property type="match status" value="1"/>
</dbReference>
<keyword evidence="3 6" id="KW-0808">Transferase</keyword>
<keyword evidence="4" id="KW-0949">S-adenosyl-L-methionine</keyword>
<evidence type="ECO:0000256" key="3">
    <source>
        <dbReference type="ARBA" id="ARBA00022679"/>
    </source>
</evidence>
<dbReference type="PANTHER" id="PTHR43667:SF1">
    <property type="entry name" value="CYCLOPROPANE-FATTY-ACYL-PHOSPHOLIPID SYNTHASE"/>
    <property type="match status" value="1"/>
</dbReference>
<dbReference type="InterPro" id="IPR050723">
    <property type="entry name" value="CFA/CMAS"/>
</dbReference>
<evidence type="ECO:0000313" key="7">
    <source>
        <dbReference type="Proteomes" id="UP000283522"/>
    </source>
</evidence>
<dbReference type="Proteomes" id="UP000283522">
    <property type="component" value="Unassembled WGS sequence"/>
</dbReference>
<evidence type="ECO:0000256" key="5">
    <source>
        <dbReference type="ARBA" id="ARBA00023098"/>
    </source>
</evidence>
<evidence type="ECO:0000313" key="6">
    <source>
        <dbReference type="EMBL" id="RIW14548.1"/>
    </source>
</evidence>
<accession>A0A418PQG5</accession>
<dbReference type="AlphaFoldDB" id="A0A418PQG5"/>
<dbReference type="Gene3D" id="3.40.50.150">
    <property type="entry name" value="Vaccinia Virus protein VP39"/>
    <property type="match status" value="1"/>
</dbReference>
<dbReference type="CDD" id="cd02440">
    <property type="entry name" value="AdoMet_MTases"/>
    <property type="match status" value="1"/>
</dbReference>
<keyword evidence="2 6" id="KW-0489">Methyltransferase</keyword>
<sequence length="381" mass="43877">MSKFNRLCDLLEKNIRKTSGAIQFPPFSLVGPEGNSRIFGEGFPVFSLRLNSEQAVSQLSTLDQETIARGYLQGDIDVEGKIMDALALRNLFSDNKLMNFAWRFIQPFLFGQVKSDKKWIAQHYDIEEDFFLLFLDNRHRAYSQAIFSSDDEPLEEAESRKFQFALDAVHAKPGDRILEIGGGWGSFVEYAGQRGIHVTSLTISERSKAFVQQIIDDQQLPCKIILEHFLQHNPGIQYDAIVNCGVTEHLPDYAGSLKQYQKLLKPGGYLYLDASADRTRNSHGTFMNKYVFEGNGHLMVLHDYLAEVAKSPFLLKGVWDDRYNYFLTCREWAKRLDANRQQIEERWGKWLHRTFQLYLWGSAEGFYSGNLQAYRVVLQLP</sequence>
<dbReference type="GO" id="GO:0032259">
    <property type="term" value="P:methylation"/>
    <property type="evidence" value="ECO:0007669"/>
    <property type="project" value="UniProtKB-KW"/>
</dbReference>
<dbReference type="InterPro" id="IPR029063">
    <property type="entry name" value="SAM-dependent_MTases_sf"/>
</dbReference>
<dbReference type="EMBL" id="QXML01000006">
    <property type="protein sequence ID" value="RIW14548.1"/>
    <property type="molecule type" value="Genomic_DNA"/>
</dbReference>
<dbReference type="GO" id="GO:0008168">
    <property type="term" value="F:methyltransferase activity"/>
    <property type="evidence" value="ECO:0007669"/>
    <property type="project" value="UniProtKB-KW"/>
</dbReference>
<proteinExistence type="inferred from homology"/>
<dbReference type="GO" id="GO:0008610">
    <property type="term" value="P:lipid biosynthetic process"/>
    <property type="evidence" value="ECO:0007669"/>
    <property type="project" value="InterPro"/>
</dbReference>